<keyword evidence="1" id="KW-0472">Membrane</keyword>
<dbReference type="GO" id="GO:0051287">
    <property type="term" value="F:NAD binding"/>
    <property type="evidence" value="ECO:0007669"/>
    <property type="project" value="InterPro"/>
</dbReference>
<gene>
    <name evidence="3" type="ORF">A2U01_0000576</name>
</gene>
<proteinExistence type="predicted"/>
<dbReference type="InterPro" id="IPR046346">
    <property type="entry name" value="Aminoacid_DH-like_N_sf"/>
</dbReference>
<accession>A0A392LY15</accession>
<comment type="caution">
    <text evidence="3">The sequence shown here is derived from an EMBL/GenBank/DDBJ whole genome shotgun (WGS) entry which is preliminary data.</text>
</comment>
<dbReference type="PANTHER" id="PTHR23406">
    <property type="entry name" value="MALIC ENZYME-RELATED"/>
    <property type="match status" value="1"/>
</dbReference>
<dbReference type="Proteomes" id="UP000265520">
    <property type="component" value="Unassembled WGS sequence"/>
</dbReference>
<dbReference type="SUPFAM" id="SSF53223">
    <property type="entry name" value="Aminoacid dehydrogenase-like, N-terminal domain"/>
    <property type="match status" value="1"/>
</dbReference>
<protein>
    <submittedName>
        <fullName evidence="3">Defensin/CCP-like protein</fullName>
    </submittedName>
</protein>
<keyword evidence="1" id="KW-0812">Transmembrane</keyword>
<dbReference type="Pfam" id="PF03949">
    <property type="entry name" value="Malic_M"/>
    <property type="match status" value="1"/>
</dbReference>
<dbReference type="EMBL" id="LXQA010000391">
    <property type="protein sequence ID" value="MCH79818.1"/>
    <property type="molecule type" value="Genomic_DNA"/>
</dbReference>
<sequence length="306" mass="34184">MIVRAFKHFLREVISLHQYLGPVEVDMIVLTNGSRILGLGDLGVLGIGILDVYVAAASFNPQSMLLFMYIHPVMLDVGTNNQKLLGDRLSLSFGEPEPLLALLDSGTAGVVLAGLLGTVRSQGRSVSDFVSQKIVVVGAGRSAKGVSSCNSRDKQRLCVKHLYGNWRKKYPGIELKESLWMAARATTVPAWERAMQRMKALNEKAWKYMMDVPSAYWTRSHFKTNTRWKRAADRTIPKARNKEIDDLIHIASPDPVYYATPEPVYNATYEPVHSAAPELNHSELPPPATLTNIMLFCNAFCYHYFV</sequence>
<feature type="transmembrane region" description="Helical" evidence="1">
    <location>
        <begin position="36"/>
        <end position="59"/>
    </location>
</feature>
<dbReference type="InterPro" id="IPR012302">
    <property type="entry name" value="Malic_NAD-bd"/>
</dbReference>
<dbReference type="SMART" id="SM01274">
    <property type="entry name" value="malic"/>
    <property type="match status" value="1"/>
</dbReference>
<dbReference type="GO" id="GO:0005739">
    <property type="term" value="C:mitochondrion"/>
    <property type="evidence" value="ECO:0007669"/>
    <property type="project" value="TreeGrafter"/>
</dbReference>
<dbReference type="InterPro" id="IPR012301">
    <property type="entry name" value="Malic_N_dom"/>
</dbReference>
<dbReference type="Pfam" id="PF00390">
    <property type="entry name" value="malic"/>
    <property type="match status" value="1"/>
</dbReference>
<evidence type="ECO:0000313" key="4">
    <source>
        <dbReference type="Proteomes" id="UP000265520"/>
    </source>
</evidence>
<dbReference type="GO" id="GO:0006108">
    <property type="term" value="P:malate metabolic process"/>
    <property type="evidence" value="ECO:0007669"/>
    <property type="project" value="TreeGrafter"/>
</dbReference>
<dbReference type="Gene3D" id="3.40.50.10380">
    <property type="entry name" value="Malic enzyme, N-terminal domain"/>
    <property type="match status" value="1"/>
</dbReference>
<keyword evidence="1" id="KW-1133">Transmembrane helix</keyword>
<organism evidence="3 4">
    <name type="scientific">Trifolium medium</name>
    <dbReference type="NCBI Taxonomy" id="97028"/>
    <lineage>
        <taxon>Eukaryota</taxon>
        <taxon>Viridiplantae</taxon>
        <taxon>Streptophyta</taxon>
        <taxon>Embryophyta</taxon>
        <taxon>Tracheophyta</taxon>
        <taxon>Spermatophyta</taxon>
        <taxon>Magnoliopsida</taxon>
        <taxon>eudicotyledons</taxon>
        <taxon>Gunneridae</taxon>
        <taxon>Pentapetalae</taxon>
        <taxon>rosids</taxon>
        <taxon>fabids</taxon>
        <taxon>Fabales</taxon>
        <taxon>Fabaceae</taxon>
        <taxon>Papilionoideae</taxon>
        <taxon>50 kb inversion clade</taxon>
        <taxon>NPAAA clade</taxon>
        <taxon>Hologalegina</taxon>
        <taxon>IRL clade</taxon>
        <taxon>Trifolieae</taxon>
        <taxon>Trifolium</taxon>
    </lineage>
</organism>
<feature type="domain" description="Malic enzyme N-terminal" evidence="2">
    <location>
        <begin position="2"/>
        <end position="120"/>
    </location>
</feature>
<evidence type="ECO:0000256" key="1">
    <source>
        <dbReference type="SAM" id="Phobius"/>
    </source>
</evidence>
<dbReference type="PANTHER" id="PTHR23406:SF72">
    <property type="entry name" value="MALIC ENZYME"/>
    <property type="match status" value="1"/>
</dbReference>
<evidence type="ECO:0000259" key="2">
    <source>
        <dbReference type="SMART" id="SM01274"/>
    </source>
</evidence>
<keyword evidence="4" id="KW-1185">Reference proteome</keyword>
<dbReference type="AlphaFoldDB" id="A0A392LY15"/>
<reference evidence="3 4" key="1">
    <citation type="journal article" date="2018" name="Front. Plant Sci.">
        <title>Red Clover (Trifolium pratense) and Zigzag Clover (T. medium) - A Picture of Genomic Similarities and Differences.</title>
        <authorList>
            <person name="Dluhosova J."/>
            <person name="Istvanek J."/>
            <person name="Nedelnik J."/>
            <person name="Repkova J."/>
        </authorList>
    </citation>
    <scope>NUCLEOTIDE SEQUENCE [LARGE SCALE GENOMIC DNA]</scope>
    <source>
        <strain evidence="4">cv. 10/8</strain>
        <tissue evidence="3">Leaf</tissue>
    </source>
</reference>
<evidence type="ECO:0000313" key="3">
    <source>
        <dbReference type="EMBL" id="MCH79818.1"/>
    </source>
</evidence>
<dbReference type="GO" id="GO:0004471">
    <property type="term" value="F:malate dehydrogenase (decarboxylating) (NAD+) activity"/>
    <property type="evidence" value="ECO:0007669"/>
    <property type="project" value="TreeGrafter"/>
</dbReference>
<dbReference type="Gene3D" id="3.40.50.720">
    <property type="entry name" value="NAD(P)-binding Rossmann-like Domain"/>
    <property type="match status" value="1"/>
</dbReference>
<dbReference type="InterPro" id="IPR037062">
    <property type="entry name" value="Malic_N_dom_sf"/>
</dbReference>
<name>A0A392LY15_9FABA</name>